<dbReference type="EMBL" id="JACLZK010000001">
    <property type="protein sequence ID" value="MBC2882217.1"/>
    <property type="molecule type" value="Genomic_DNA"/>
</dbReference>
<name>A0A842J375_9BACT</name>
<dbReference type="Gene3D" id="3.10.310.50">
    <property type="match status" value="1"/>
</dbReference>
<dbReference type="PANTHER" id="PTHR30373">
    <property type="entry name" value="UPF0603 PROTEIN YGCG"/>
    <property type="match status" value="1"/>
</dbReference>
<comment type="caution">
    <text evidence="4">The sequence shown here is derived from an EMBL/GenBank/DDBJ whole genome shotgun (WGS) entry which is preliminary data.</text>
</comment>
<evidence type="ECO:0000313" key="4">
    <source>
        <dbReference type="EMBL" id="MBC2882217.1"/>
    </source>
</evidence>
<dbReference type="PANTHER" id="PTHR30373:SF2">
    <property type="entry name" value="UPF0603 PROTEIN YGCG"/>
    <property type="match status" value="1"/>
</dbReference>
<feature type="domain" description="TPM" evidence="3">
    <location>
        <begin position="57"/>
        <end position="180"/>
    </location>
</feature>
<accession>A0A842J375</accession>
<reference evidence="4 5" key="1">
    <citation type="submission" date="2020-08" db="EMBL/GenBank/DDBJ databases">
        <title>Complete genome and description of Campylobacter massiliensis Marseille-Q3452 sp. nov.</title>
        <authorList>
            <person name="Antezack A."/>
        </authorList>
    </citation>
    <scope>NUCLEOTIDE SEQUENCE [LARGE SCALE GENOMIC DNA]</scope>
    <source>
        <strain evidence="4 5">Marseille-Q3452</strain>
    </source>
</reference>
<evidence type="ECO:0000313" key="5">
    <source>
        <dbReference type="Proteomes" id="UP000552683"/>
    </source>
</evidence>
<sequence>MKRILSTLFCVFTLLGLTAINLSAAGNATEQNLTVKETTTQTSNEKSSNFPALTGRVVDQANVLSPSIKDELETMLATHENNTTNQVVVVTIKSLGNAQIEEYSLELARHWGIGQKGKDNGVVLVVAPNDKQVRIEVGYGLEGTLTDALSSSIINYYIIPEFKKGDIQNGINIGIQKIIALLDGDEGVKKEIEKQDETPVEAYGIVVGMVMVFASAIFGAAALRIGASATLSGFISGVVAGTFGIEDLLVRGGVLLVLFVLLLYLMRNMKTGGRGLYGSGSSGGYGGGGFSGGGGSSGGGGFSGGGGSFGGGGASGRW</sequence>
<evidence type="ECO:0000256" key="1">
    <source>
        <dbReference type="SAM" id="Phobius"/>
    </source>
</evidence>
<dbReference type="Proteomes" id="UP000552683">
    <property type="component" value="Unassembled WGS sequence"/>
</dbReference>
<keyword evidence="1" id="KW-0472">Membrane</keyword>
<feature type="transmembrane region" description="Helical" evidence="1">
    <location>
        <begin position="200"/>
        <end position="218"/>
    </location>
</feature>
<dbReference type="RefSeq" id="WP_185897880.1">
    <property type="nucleotide sequence ID" value="NZ_JACLZK010000001.1"/>
</dbReference>
<feature type="signal peptide" evidence="2">
    <location>
        <begin position="1"/>
        <end position="24"/>
    </location>
</feature>
<proteinExistence type="predicted"/>
<feature type="chain" id="PRO_5032812387" evidence="2">
    <location>
        <begin position="25"/>
        <end position="318"/>
    </location>
</feature>
<keyword evidence="2" id="KW-0732">Signal</keyword>
<organism evidence="4 5">
    <name type="scientific">Campylobacter massiliensis</name>
    <dbReference type="NCBI Taxonomy" id="2762557"/>
    <lineage>
        <taxon>Bacteria</taxon>
        <taxon>Pseudomonadati</taxon>
        <taxon>Campylobacterota</taxon>
        <taxon>Epsilonproteobacteria</taxon>
        <taxon>Campylobacterales</taxon>
        <taxon>Campylobacteraceae</taxon>
        <taxon>Campylobacter</taxon>
    </lineage>
</organism>
<dbReference type="Pfam" id="PF04536">
    <property type="entry name" value="TPM_phosphatase"/>
    <property type="match status" value="1"/>
</dbReference>
<dbReference type="InterPro" id="IPR007621">
    <property type="entry name" value="TPM_dom"/>
</dbReference>
<evidence type="ECO:0000256" key="2">
    <source>
        <dbReference type="SAM" id="SignalP"/>
    </source>
</evidence>
<feature type="transmembrane region" description="Helical" evidence="1">
    <location>
        <begin position="249"/>
        <end position="266"/>
    </location>
</feature>
<gene>
    <name evidence="4" type="ORF">H7R39_02830</name>
</gene>
<protein>
    <submittedName>
        <fullName evidence="4">TPM domain-containing protein</fullName>
    </submittedName>
</protein>
<dbReference type="AlphaFoldDB" id="A0A842J375"/>
<keyword evidence="5" id="KW-1185">Reference proteome</keyword>
<evidence type="ECO:0000259" key="3">
    <source>
        <dbReference type="Pfam" id="PF04536"/>
    </source>
</evidence>
<keyword evidence="1" id="KW-0812">Transmembrane</keyword>
<keyword evidence="1" id="KW-1133">Transmembrane helix</keyword>